<reference evidence="1" key="1">
    <citation type="submission" date="2011-02" db="EMBL/GenBank/DDBJ databases">
        <title>The genome of the leaf-cutting ant Acromyrmex echinatior suggests key adaptations to social evolution and fungus farming.</title>
        <authorList>
            <person name="Nygaard S."/>
            <person name="Zhang G."/>
        </authorList>
    </citation>
    <scope>NUCLEOTIDE SEQUENCE</scope>
</reference>
<name>F4WLR8_ACREC</name>
<dbReference type="InParanoid" id="F4WLR8"/>
<evidence type="ECO:0000313" key="2">
    <source>
        <dbReference type="Proteomes" id="UP000007755"/>
    </source>
</evidence>
<evidence type="ECO:0000313" key="1">
    <source>
        <dbReference type="EMBL" id="EGI64849.1"/>
    </source>
</evidence>
<gene>
    <name evidence="1" type="ORF">G5I_06698</name>
</gene>
<organism evidence="2">
    <name type="scientific">Acromyrmex echinatior</name>
    <name type="common">Panamanian leafcutter ant</name>
    <name type="synonym">Acromyrmex octospinosus echinatior</name>
    <dbReference type="NCBI Taxonomy" id="103372"/>
    <lineage>
        <taxon>Eukaryota</taxon>
        <taxon>Metazoa</taxon>
        <taxon>Ecdysozoa</taxon>
        <taxon>Arthropoda</taxon>
        <taxon>Hexapoda</taxon>
        <taxon>Insecta</taxon>
        <taxon>Pterygota</taxon>
        <taxon>Neoptera</taxon>
        <taxon>Endopterygota</taxon>
        <taxon>Hymenoptera</taxon>
        <taxon>Apocrita</taxon>
        <taxon>Aculeata</taxon>
        <taxon>Formicoidea</taxon>
        <taxon>Formicidae</taxon>
        <taxon>Myrmicinae</taxon>
        <taxon>Acromyrmex</taxon>
    </lineage>
</organism>
<dbReference type="EMBL" id="GL888215">
    <property type="protein sequence ID" value="EGI64849.1"/>
    <property type="molecule type" value="Genomic_DNA"/>
</dbReference>
<dbReference type="OrthoDB" id="7543102at2759"/>
<dbReference type="AlphaFoldDB" id="F4WLR8"/>
<sequence>MDKDSDMKPNPKETANVFNTGIARSLDKLKNLEYIVGKNGQKVPLKKKSRPKLYKAVYKIFWLPIFHNRNLLIYPRGRGALLRMGRNPVREGKTLGAYRQMCWIQLAPSARDPTPYDMGYSEPVAYQAKASPVLAFCQDSDPHLVASIYYYDTILSNEIIDLVLINTLIPINFCHFKGQMSILRYIKIKNFINRGADMGFVTAVLLTANYLQTALELKMCLRELAIVDDTLEALGVSKEYQRLPILGCQQPDMHCSIALPRLHFALSPVTWIKFHNQKPRHVNVPAHLALKCAPPGTLTQFASFKLKYLNCFIPDRLTNFVISSEKVIFNMFNELEHTPFFAKQIQQQIIQKYTPHNKMSNMIPVYYMENIHKYYQDVATLL</sequence>
<accession>F4WLR8</accession>
<proteinExistence type="predicted"/>
<dbReference type="Proteomes" id="UP000007755">
    <property type="component" value="Unassembled WGS sequence"/>
</dbReference>
<keyword evidence="2" id="KW-1185">Reference proteome</keyword>
<protein>
    <submittedName>
        <fullName evidence="1">Uncharacterized protein</fullName>
    </submittedName>
</protein>